<dbReference type="InterPro" id="IPR047161">
    <property type="entry name" value="GIT-like"/>
</dbReference>
<feature type="region of interest" description="Disordered" evidence="16">
    <location>
        <begin position="636"/>
        <end position="720"/>
    </location>
</feature>
<dbReference type="InterPro" id="IPR002110">
    <property type="entry name" value="Ankyrin_rpt"/>
</dbReference>
<dbReference type="PROSITE" id="PS50297">
    <property type="entry name" value="ANK_REP_REGION"/>
    <property type="match status" value="1"/>
</dbReference>
<keyword evidence="10 13" id="KW-0040">ANK repeat</keyword>
<evidence type="ECO:0000256" key="2">
    <source>
        <dbReference type="ARBA" id="ARBA00022468"/>
    </source>
</evidence>
<dbReference type="InterPro" id="IPR036770">
    <property type="entry name" value="Ankyrin_rpt-contain_sf"/>
</dbReference>
<dbReference type="SUPFAM" id="SSF57863">
    <property type="entry name" value="ArfGap/RecO-like zinc finger"/>
    <property type="match status" value="1"/>
</dbReference>
<keyword evidence="3" id="KW-0268">Exocytosis</keyword>
<evidence type="ECO:0000256" key="6">
    <source>
        <dbReference type="ARBA" id="ARBA00022737"/>
    </source>
</evidence>
<dbReference type="Pfam" id="PF16559">
    <property type="entry name" value="GIT_CC"/>
    <property type="match status" value="1"/>
</dbReference>
<feature type="compositionally biased region" description="Polar residues" evidence="16">
    <location>
        <begin position="427"/>
        <end position="439"/>
    </location>
</feature>
<evidence type="ECO:0000256" key="10">
    <source>
        <dbReference type="ARBA" id="ARBA00023043"/>
    </source>
</evidence>
<evidence type="ECO:0000256" key="15">
    <source>
        <dbReference type="SAM" id="Coils"/>
    </source>
</evidence>
<dbReference type="Pfam" id="PF12205">
    <property type="entry name" value="GIT1_C"/>
    <property type="match status" value="1"/>
</dbReference>
<keyword evidence="9" id="KW-0638">Presynaptic neurotoxin</keyword>
<evidence type="ECO:0000256" key="16">
    <source>
        <dbReference type="SAM" id="MobiDB-lite"/>
    </source>
</evidence>
<evidence type="ECO:0000256" key="4">
    <source>
        <dbReference type="ARBA" id="ARBA00022537"/>
    </source>
</evidence>
<dbReference type="Pfam" id="PF08518">
    <property type="entry name" value="GIT_SHD"/>
    <property type="match status" value="1"/>
</dbReference>
<keyword evidence="12" id="KW-1053">Target membrane</keyword>
<dbReference type="PANTHER" id="PTHR46097:SF3">
    <property type="entry name" value="ARF GTPASE-ACTIVATING PROTEIN GIT"/>
    <property type="match status" value="1"/>
</dbReference>
<dbReference type="InterPro" id="IPR032352">
    <property type="entry name" value="GIT1/2_CC"/>
</dbReference>
<dbReference type="RefSeq" id="XP_022239378.1">
    <property type="nucleotide sequence ID" value="XM_022383670.1"/>
</dbReference>
<keyword evidence="4" id="KW-1052">Target cell membrane</keyword>
<keyword evidence="11 15" id="KW-0175">Coiled coil</keyword>
<evidence type="ECO:0000256" key="13">
    <source>
        <dbReference type="PROSITE-ProRule" id="PRU00023"/>
    </source>
</evidence>
<evidence type="ECO:0000256" key="3">
    <source>
        <dbReference type="ARBA" id="ARBA00022483"/>
    </source>
</evidence>
<feature type="compositionally biased region" description="Polar residues" evidence="16">
    <location>
        <begin position="688"/>
        <end position="712"/>
    </location>
</feature>
<dbReference type="SMART" id="SM00555">
    <property type="entry name" value="GIT"/>
    <property type="match status" value="1"/>
</dbReference>
<dbReference type="Gene3D" id="1.20.120.330">
    <property type="entry name" value="Nucleotidyltransferases domain 2"/>
    <property type="match status" value="1"/>
</dbReference>
<evidence type="ECO:0000313" key="18">
    <source>
        <dbReference type="Proteomes" id="UP000694941"/>
    </source>
</evidence>
<gene>
    <name evidence="19" type="primary">LOC106457659</name>
</gene>
<dbReference type="SUPFAM" id="SSF48403">
    <property type="entry name" value="Ankyrin repeat"/>
    <property type="match status" value="1"/>
</dbReference>
<feature type="coiled-coil region" evidence="15">
    <location>
        <begin position="513"/>
        <end position="554"/>
    </location>
</feature>
<dbReference type="InterPro" id="IPR038508">
    <property type="entry name" value="ArfGAP_dom_sf"/>
</dbReference>
<keyword evidence="2" id="KW-0343">GTPase activation</keyword>
<sequence>MISRGKLRSIAEVCADCTAPDPTWASLNRGILICDECCSVHRSLGRHISQVKSLKKGAWCPSQLSMVHTLYSCGANSIWEYTLLDPGPHKSERRKPNAKDPLHPTKADFIRAKHQNLAFVRRPSRDEGPLLVSDLNKQLYSSVRTANLETSLRLLSRGADPNYIHPERGNTPLHLAAKTGQSSQVELLFIYGADPAAQDRYGKTPVDYARDAGHTDLVDRLVECQYELTDRLAYYLCGRKPDHQSGQDFIIPEMSDSLDLSEVAKAAKKKLQEVKVYSNVLISVVWLSTQNYSALVTDRQIVRFLPVYPEFSSTRNQGRQKLAKFNAREFATLVIDILSEAKRRQLGLCLTHSFTPRDRAPDQRPIMSSTNTKTDSTLSEDTGNMSDDEPLYDSVASDDESTEGNHRSSMEQEAMASTEHVIGPAQEASTQVESVSEPVSTDCEAASEMNPVNSVNSELIKDDIEVSELGEAVSQKGGKKAVLIRDRPESFASSDQSDGPITLEEYLEVKKQLATSEARINQLVQSNKDMRKEINLLQNMVQKLMQENSNLRSTIQYNSSSSHPIPQHVPNGFEPPAGHHHPATGQQTTPDKLEEGVALRQPRGNQRPQSMYEPRERQHVQQDQHLSCCWEATSISDQRRSNALPRDDSGIGNVQSGHSSRNSGDYDNTSVSFSSSSSHQSRSNSLSPTSESPPMSNEMTQSKHPTANSKSKLPSREEIDRKTEQITKKIQELLISAQEKKHENFIPCSEKILKAVTEIANVFPQGIQEDHIRSILKQLTGSASRLQRECNTLLCQNQPSIDYRFVTQQVIQCAYDIAKTAKQLVTIFH</sequence>
<dbReference type="PANTHER" id="PTHR46097">
    <property type="entry name" value="G PROTEIN-COUPLED RECEPTOR KINASE INTERACTING ARFGAP"/>
    <property type="match status" value="1"/>
</dbReference>
<dbReference type="Pfam" id="PF12796">
    <property type="entry name" value="Ank_2"/>
    <property type="match status" value="1"/>
</dbReference>
<dbReference type="InterPro" id="IPR022018">
    <property type="entry name" value="GIT1_C"/>
</dbReference>
<feature type="compositionally biased region" description="Acidic residues" evidence="16">
    <location>
        <begin position="386"/>
        <end position="402"/>
    </location>
</feature>
<keyword evidence="8" id="KW-0862">Zinc</keyword>
<evidence type="ECO:0000259" key="17">
    <source>
        <dbReference type="PROSITE" id="PS50115"/>
    </source>
</evidence>
<dbReference type="Gene3D" id="1.10.220.150">
    <property type="entry name" value="Arf GTPase activating protein"/>
    <property type="match status" value="1"/>
</dbReference>
<feature type="compositionally biased region" description="Basic and acidic residues" evidence="16">
    <location>
        <begin position="637"/>
        <end position="649"/>
    </location>
</feature>
<dbReference type="Pfam" id="PF01412">
    <property type="entry name" value="ArfGap"/>
    <property type="match status" value="1"/>
</dbReference>
<evidence type="ECO:0000256" key="7">
    <source>
        <dbReference type="ARBA" id="ARBA00022771"/>
    </source>
</evidence>
<evidence type="ECO:0000256" key="5">
    <source>
        <dbReference type="ARBA" id="ARBA00022723"/>
    </source>
</evidence>
<evidence type="ECO:0000256" key="14">
    <source>
        <dbReference type="PROSITE-ProRule" id="PRU00288"/>
    </source>
</evidence>
<keyword evidence="9" id="KW-0800">Toxin</keyword>
<feature type="compositionally biased region" description="Low complexity" evidence="16">
    <location>
        <begin position="670"/>
        <end position="687"/>
    </location>
</feature>
<dbReference type="Gene3D" id="1.25.40.20">
    <property type="entry name" value="Ankyrin repeat-containing domain"/>
    <property type="match status" value="1"/>
</dbReference>
<dbReference type="InterPro" id="IPR001164">
    <property type="entry name" value="ArfGAP_dom"/>
</dbReference>
<reference evidence="19" key="1">
    <citation type="submission" date="2025-08" db="UniProtKB">
        <authorList>
            <consortium name="RefSeq"/>
        </authorList>
    </citation>
    <scope>IDENTIFICATION</scope>
    <source>
        <tissue evidence="19">Muscle</tissue>
    </source>
</reference>
<dbReference type="SMART" id="SM00248">
    <property type="entry name" value="ANK"/>
    <property type="match status" value="3"/>
</dbReference>
<dbReference type="InterPro" id="IPR037278">
    <property type="entry name" value="ARFGAP/RecO"/>
</dbReference>
<protein>
    <submittedName>
        <fullName evidence="19">ARF GTPase-activating protein GIT2-like</fullName>
    </submittedName>
</protein>
<keyword evidence="18" id="KW-1185">Reference proteome</keyword>
<feature type="compositionally biased region" description="Polar residues" evidence="16">
    <location>
        <begin position="652"/>
        <end position="669"/>
    </location>
</feature>
<evidence type="ECO:0000256" key="11">
    <source>
        <dbReference type="ARBA" id="ARBA00023054"/>
    </source>
</evidence>
<feature type="domain" description="Arf-GAP" evidence="17">
    <location>
        <begin position="7"/>
        <end position="127"/>
    </location>
</feature>
<dbReference type="GeneID" id="106457659"/>
<evidence type="ECO:0000256" key="9">
    <source>
        <dbReference type="ARBA" id="ARBA00023028"/>
    </source>
</evidence>
<dbReference type="PRINTS" id="PR00405">
    <property type="entry name" value="REVINTRACTNG"/>
</dbReference>
<feature type="repeat" description="ANK" evidence="13">
    <location>
        <begin position="168"/>
        <end position="200"/>
    </location>
</feature>
<feature type="region of interest" description="Disordered" evidence="16">
    <location>
        <begin position="556"/>
        <end position="620"/>
    </location>
</feature>
<dbReference type="CDD" id="cd08833">
    <property type="entry name" value="ArfGap_GIT"/>
    <property type="match status" value="1"/>
</dbReference>
<dbReference type="PROSITE" id="PS50088">
    <property type="entry name" value="ANK_REPEAT"/>
    <property type="match status" value="1"/>
</dbReference>
<dbReference type="InterPro" id="IPR013724">
    <property type="entry name" value="GIT_SHD"/>
</dbReference>
<dbReference type="Proteomes" id="UP000694941">
    <property type="component" value="Unplaced"/>
</dbReference>
<keyword evidence="12" id="KW-0472">Membrane</keyword>
<feature type="compositionally biased region" description="Polar residues" evidence="16">
    <location>
        <begin position="366"/>
        <end position="385"/>
    </location>
</feature>
<accession>A0ABM1S6X3</accession>
<evidence type="ECO:0000256" key="8">
    <source>
        <dbReference type="ARBA" id="ARBA00022833"/>
    </source>
</evidence>
<evidence type="ECO:0000256" key="12">
    <source>
        <dbReference type="ARBA" id="ARBA00023298"/>
    </source>
</evidence>
<keyword evidence="9" id="KW-0528">Neurotoxin</keyword>
<proteinExistence type="predicted"/>
<name>A0ABM1S6X3_LIMPO</name>
<dbReference type="SMART" id="SM00105">
    <property type="entry name" value="ArfGap"/>
    <property type="match status" value="1"/>
</dbReference>
<keyword evidence="7 14" id="KW-0863">Zinc-finger</keyword>
<dbReference type="PROSITE" id="PS50115">
    <property type="entry name" value="ARFGAP"/>
    <property type="match status" value="1"/>
</dbReference>
<feature type="region of interest" description="Disordered" evidence="16">
    <location>
        <begin position="354"/>
        <end position="450"/>
    </location>
</feature>
<dbReference type="Gene3D" id="1.20.5.170">
    <property type="match status" value="1"/>
</dbReference>
<organism evidence="18 19">
    <name type="scientific">Limulus polyphemus</name>
    <name type="common">Atlantic horseshoe crab</name>
    <dbReference type="NCBI Taxonomy" id="6850"/>
    <lineage>
        <taxon>Eukaryota</taxon>
        <taxon>Metazoa</taxon>
        <taxon>Ecdysozoa</taxon>
        <taxon>Arthropoda</taxon>
        <taxon>Chelicerata</taxon>
        <taxon>Merostomata</taxon>
        <taxon>Xiphosura</taxon>
        <taxon>Limulidae</taxon>
        <taxon>Limulus</taxon>
    </lineage>
</organism>
<evidence type="ECO:0000256" key="1">
    <source>
        <dbReference type="ARBA" id="ARBA00004175"/>
    </source>
</evidence>
<comment type="subcellular location">
    <subcellularLocation>
        <location evidence="1">Target cell membrane</location>
    </subcellularLocation>
</comment>
<keyword evidence="5" id="KW-0479">Metal-binding</keyword>
<keyword evidence="6" id="KW-0677">Repeat</keyword>
<evidence type="ECO:0000313" key="19">
    <source>
        <dbReference type="RefSeq" id="XP_022239378.1"/>
    </source>
</evidence>